<dbReference type="EMBL" id="AQGV01000015">
    <property type="protein sequence ID" value="MBE0370846.1"/>
    <property type="molecule type" value="Genomic_DNA"/>
</dbReference>
<feature type="transmembrane region" description="Helical" evidence="6">
    <location>
        <begin position="209"/>
        <end position="232"/>
    </location>
</feature>
<sequence length="387" mass="41525">MKDAKLASVSITGAMSYVLFAFIAMAGLSYINYLPGVVNALAGGIGFTDVEAGEIVALNGYGGLVGSLVAIFLVRRIRWRPVMFVLLATLVAVDFGTGWVEDYTMMLVWRFFAGVLGGLCVGIAFATLAKLNNPDAAFGTVLFIQFSVGSLIIYLLPVLEQKINAYAVFYVMASLVLMSLIMLIYAPSLPGKALPQRQSSMLVGVSGRAILLLLAITCYQIAASAIWTYVGLIGHSADIVETKANLYIAITGLLGLLGAMVPVVSGHHFERKYMIIFGITLSMIAAILLNFSYYTPLYIGAMALLFFSWPAVQSYLLAITAEMDRTGRLSTMAVVVTSVGLATGPLFASSLLVDGEFTVMLYGCAIVFFVSFLFVISTNAEAKRLQS</sequence>
<keyword evidence="5 6" id="KW-0472">Membrane</keyword>
<accession>A0ABR9EIS0</accession>
<feature type="transmembrane region" description="Helical" evidence="6">
    <location>
        <begin position="12"/>
        <end position="35"/>
    </location>
</feature>
<evidence type="ECO:0000256" key="2">
    <source>
        <dbReference type="ARBA" id="ARBA00022475"/>
    </source>
</evidence>
<dbReference type="RefSeq" id="WP_192509882.1">
    <property type="nucleotide sequence ID" value="NZ_AQGV01000015.1"/>
</dbReference>
<dbReference type="PANTHER" id="PTHR43124">
    <property type="entry name" value="PURINE EFFLUX PUMP PBUE"/>
    <property type="match status" value="1"/>
</dbReference>
<reference evidence="8 9" key="1">
    <citation type="submission" date="2015-03" db="EMBL/GenBank/DDBJ databases">
        <title>Genome sequence of Pseudoalteromonas aurantia.</title>
        <authorList>
            <person name="Xie B.-B."/>
            <person name="Rong J.-C."/>
            <person name="Qin Q.-L."/>
            <person name="Zhang Y.-Z."/>
        </authorList>
    </citation>
    <scope>NUCLEOTIDE SEQUENCE [LARGE SCALE GENOMIC DNA]</scope>
    <source>
        <strain evidence="8 9">208</strain>
    </source>
</reference>
<feature type="transmembrane region" description="Helical" evidence="6">
    <location>
        <begin position="81"/>
        <end position="100"/>
    </location>
</feature>
<feature type="transmembrane region" description="Helical" evidence="6">
    <location>
        <begin position="168"/>
        <end position="188"/>
    </location>
</feature>
<evidence type="ECO:0000313" key="8">
    <source>
        <dbReference type="EMBL" id="MBE0370846.1"/>
    </source>
</evidence>
<feature type="domain" description="Major facilitator superfamily (MFS) profile" evidence="7">
    <location>
        <begin position="13"/>
        <end position="383"/>
    </location>
</feature>
<dbReference type="PROSITE" id="PS50850">
    <property type="entry name" value="MFS"/>
    <property type="match status" value="1"/>
</dbReference>
<comment type="caution">
    <text evidence="8">The sequence shown here is derived from an EMBL/GenBank/DDBJ whole genome shotgun (WGS) entry which is preliminary data.</text>
</comment>
<feature type="transmembrane region" description="Helical" evidence="6">
    <location>
        <begin position="297"/>
        <end position="317"/>
    </location>
</feature>
<keyword evidence="9" id="KW-1185">Reference proteome</keyword>
<dbReference type="Proteomes" id="UP000615755">
    <property type="component" value="Unassembled WGS sequence"/>
</dbReference>
<dbReference type="InterPro" id="IPR036259">
    <property type="entry name" value="MFS_trans_sf"/>
</dbReference>
<evidence type="ECO:0000256" key="1">
    <source>
        <dbReference type="ARBA" id="ARBA00004651"/>
    </source>
</evidence>
<dbReference type="InterPro" id="IPR050189">
    <property type="entry name" value="MFS_Efflux_Transporters"/>
</dbReference>
<organism evidence="8 9">
    <name type="scientific">Pseudoalteromonas aurantia 208</name>
    <dbReference type="NCBI Taxonomy" id="1314867"/>
    <lineage>
        <taxon>Bacteria</taxon>
        <taxon>Pseudomonadati</taxon>
        <taxon>Pseudomonadota</taxon>
        <taxon>Gammaproteobacteria</taxon>
        <taxon>Alteromonadales</taxon>
        <taxon>Pseudoalteromonadaceae</taxon>
        <taxon>Pseudoalteromonas</taxon>
    </lineage>
</organism>
<evidence type="ECO:0000256" key="6">
    <source>
        <dbReference type="SAM" id="Phobius"/>
    </source>
</evidence>
<feature type="transmembrane region" description="Helical" evidence="6">
    <location>
        <begin position="244"/>
        <end position="264"/>
    </location>
</feature>
<evidence type="ECO:0000313" key="9">
    <source>
        <dbReference type="Proteomes" id="UP000615755"/>
    </source>
</evidence>
<dbReference type="Gene3D" id="1.20.1250.20">
    <property type="entry name" value="MFS general substrate transporter like domains"/>
    <property type="match status" value="1"/>
</dbReference>
<feature type="transmembrane region" description="Helical" evidence="6">
    <location>
        <begin position="359"/>
        <end position="377"/>
    </location>
</feature>
<keyword evidence="3 6" id="KW-0812">Transmembrane</keyword>
<keyword evidence="4 6" id="KW-1133">Transmembrane helix</keyword>
<feature type="transmembrane region" description="Helical" evidence="6">
    <location>
        <begin position="55"/>
        <end position="74"/>
    </location>
</feature>
<evidence type="ECO:0000259" key="7">
    <source>
        <dbReference type="PROSITE" id="PS50850"/>
    </source>
</evidence>
<proteinExistence type="predicted"/>
<comment type="subcellular location">
    <subcellularLocation>
        <location evidence="1">Cell membrane</location>
        <topology evidence="1">Multi-pass membrane protein</topology>
    </subcellularLocation>
</comment>
<protein>
    <recommendedName>
        <fullName evidence="7">Major facilitator superfamily (MFS) profile domain-containing protein</fullName>
    </recommendedName>
</protein>
<gene>
    <name evidence="8" type="ORF">PAUR_b0955</name>
</gene>
<dbReference type="PANTHER" id="PTHR43124:SF10">
    <property type="entry name" value="PURINE EFFLUX PUMP PBUE"/>
    <property type="match status" value="1"/>
</dbReference>
<feature type="transmembrane region" description="Helical" evidence="6">
    <location>
        <begin position="136"/>
        <end position="156"/>
    </location>
</feature>
<name>A0ABR9EIS0_9GAMM</name>
<feature type="transmembrane region" description="Helical" evidence="6">
    <location>
        <begin position="273"/>
        <end position="291"/>
    </location>
</feature>
<evidence type="ECO:0000256" key="4">
    <source>
        <dbReference type="ARBA" id="ARBA00022989"/>
    </source>
</evidence>
<feature type="transmembrane region" description="Helical" evidence="6">
    <location>
        <begin position="329"/>
        <end position="353"/>
    </location>
</feature>
<evidence type="ECO:0000256" key="3">
    <source>
        <dbReference type="ARBA" id="ARBA00022692"/>
    </source>
</evidence>
<keyword evidence="2" id="KW-1003">Cell membrane</keyword>
<dbReference type="SUPFAM" id="SSF103473">
    <property type="entry name" value="MFS general substrate transporter"/>
    <property type="match status" value="1"/>
</dbReference>
<evidence type="ECO:0000256" key="5">
    <source>
        <dbReference type="ARBA" id="ARBA00023136"/>
    </source>
</evidence>
<dbReference type="InterPro" id="IPR020846">
    <property type="entry name" value="MFS_dom"/>
</dbReference>
<feature type="transmembrane region" description="Helical" evidence="6">
    <location>
        <begin position="106"/>
        <end position="129"/>
    </location>
</feature>